<sequence>MLIARSLWEAEVYVALKLAEAEPPAGAEPRPAPPLEPGRSITEGPDAWVYASPVGELTVPYESERSSSLTGAHFGLGRSRLIDAAEWVKIAHLYGERAVEDQMHFAAEPPPEGDDPEYRKRRHYVELGWELAAEAIVQAMQFLPEGADKVPDTEIWSEFGATSVANDPHLVTRARLEEDLEYYRGVLQDFRDLHSAEG</sequence>
<organism evidence="2">
    <name type="scientific">Kribbella sp. HUAS MG21</name>
    <dbReference type="NCBI Taxonomy" id="3160966"/>
    <lineage>
        <taxon>Bacteria</taxon>
        <taxon>Bacillati</taxon>
        <taxon>Actinomycetota</taxon>
        <taxon>Actinomycetes</taxon>
        <taxon>Propionibacteriales</taxon>
        <taxon>Kribbellaceae</taxon>
        <taxon>Kribbella</taxon>
    </lineage>
</organism>
<dbReference type="RefSeq" id="WP_350276586.1">
    <property type="nucleotide sequence ID" value="NZ_CP158165.1"/>
</dbReference>
<name>A0AAU7TAI0_9ACTN</name>
<evidence type="ECO:0000313" key="2">
    <source>
        <dbReference type="EMBL" id="XBV23755.1"/>
    </source>
</evidence>
<dbReference type="AlphaFoldDB" id="A0AAU7TAI0"/>
<dbReference type="EMBL" id="CP158165">
    <property type="protein sequence ID" value="XBV23755.1"/>
    <property type="molecule type" value="Genomic_DNA"/>
</dbReference>
<feature type="region of interest" description="Disordered" evidence="1">
    <location>
        <begin position="23"/>
        <end position="42"/>
    </location>
</feature>
<accession>A0AAU7TAI0</accession>
<evidence type="ECO:0000256" key="1">
    <source>
        <dbReference type="SAM" id="MobiDB-lite"/>
    </source>
</evidence>
<protein>
    <submittedName>
        <fullName evidence="2">Uncharacterized protein</fullName>
    </submittedName>
</protein>
<proteinExistence type="predicted"/>
<gene>
    <name evidence="2" type="ORF">ABN611_34970</name>
</gene>
<reference evidence="2" key="1">
    <citation type="submission" date="2024-06" db="EMBL/GenBank/DDBJ databases">
        <title>Kribbella sp. strain HUAS MG21 genome sequences.</title>
        <authorList>
            <person name="Mo P."/>
        </authorList>
    </citation>
    <scope>NUCLEOTIDE SEQUENCE</scope>
    <source>
        <strain evidence="2">HUAS MG21</strain>
    </source>
</reference>